<reference evidence="1 3" key="1">
    <citation type="submission" date="2020-07" db="EMBL/GenBank/DDBJ databases">
        <authorList>
            <person name="Teixeira M."/>
        </authorList>
    </citation>
    <scope>NUCLEOTIDE SEQUENCE</scope>
    <source>
        <strain evidence="2">3</strain>
        <strain evidence="1">Xanthomonas arboricola pv. juglandis CPBF 427</strain>
    </source>
</reference>
<dbReference type="AlphaFoldDB" id="A0A2N7UYW5"/>
<proteinExistence type="predicted"/>
<name>A0A2N7UYW5_XANCJ</name>
<sequence>MGKTPAQKKRNQYLASVRARGASGHNLWFVSPPQDTQALPLTLSSDIELEAFFYLEGSPDVAFVDYSPLRHGRAHPHPGRRHFATVTTLEGTELDVDLALEANKTSVAGRRLVSLAVLNAAKVRVQSWRAIVPTINRCRSHSLGPLIIRCRHLLEEHGDLAVRDLCQQLTTESTALVTGAVATLLRSREIESDVDTHLWGPGTVLRTHRHG</sequence>
<accession>A0A2N7UYW5</accession>
<dbReference type="EMBL" id="LR861807">
    <property type="protein sequence ID" value="CAD1791970.1"/>
    <property type="molecule type" value="Genomic_DNA"/>
</dbReference>
<evidence type="ECO:0000313" key="1">
    <source>
        <dbReference type="EMBL" id="CAD0327341.1"/>
    </source>
</evidence>
<protein>
    <recommendedName>
        <fullName evidence="4">TnsA endonuclease N-terminal domain-containing protein</fullName>
    </recommendedName>
</protein>
<gene>
    <name evidence="2" type="ORF">XSP_002089</name>
    <name evidence="1" type="ORF">XSP_002106</name>
</gene>
<evidence type="ECO:0008006" key="4">
    <source>
        <dbReference type="Google" id="ProtNLM"/>
    </source>
</evidence>
<dbReference type="Proteomes" id="UP000514411">
    <property type="component" value="Chromosome"/>
</dbReference>
<organism evidence="1">
    <name type="scientific">Xanthomonas campestris pv. juglandis</name>
    <name type="common">Xanthomonas arboricola pv. juglandis</name>
    <dbReference type="NCBI Taxonomy" id="195709"/>
    <lineage>
        <taxon>Bacteria</taxon>
        <taxon>Pseudomonadati</taxon>
        <taxon>Pseudomonadota</taxon>
        <taxon>Gammaproteobacteria</taxon>
        <taxon>Lysobacterales</taxon>
        <taxon>Lysobacteraceae</taxon>
        <taxon>Xanthomonas</taxon>
    </lineage>
</organism>
<evidence type="ECO:0000313" key="3">
    <source>
        <dbReference type="Proteomes" id="UP000514411"/>
    </source>
</evidence>
<dbReference type="RefSeq" id="WP_047124427.1">
    <property type="nucleotide sequence ID" value="NZ_CP012251.1"/>
</dbReference>
<evidence type="ECO:0000313" key="2">
    <source>
        <dbReference type="EMBL" id="CAD1791970.1"/>
    </source>
</evidence>
<dbReference type="EMBL" id="LR824643">
    <property type="protein sequence ID" value="CAD0327341.1"/>
    <property type="molecule type" value="Genomic_DNA"/>
</dbReference>